<evidence type="ECO:0000313" key="4">
    <source>
        <dbReference type="EMBL" id="MBL0004144.1"/>
    </source>
</evidence>
<dbReference type="PROSITE" id="PS51257">
    <property type="entry name" value="PROKAR_LIPOPROTEIN"/>
    <property type="match status" value="1"/>
</dbReference>
<dbReference type="AlphaFoldDB" id="A0A935M474"/>
<comment type="caution">
    <text evidence="3">The sequence shown here is derived from an EMBL/GenBank/DDBJ whole genome shotgun (WGS) entry which is preliminary data.</text>
</comment>
<organism evidence="3 5">
    <name type="scientific">Candidatus Phosphoribacter hodrii</name>
    <dbReference type="NCBI Taxonomy" id="2953743"/>
    <lineage>
        <taxon>Bacteria</taxon>
        <taxon>Bacillati</taxon>
        <taxon>Actinomycetota</taxon>
        <taxon>Actinomycetes</taxon>
        <taxon>Micrococcales</taxon>
        <taxon>Dermatophilaceae</taxon>
        <taxon>Candidatus Phosphoribacter</taxon>
    </lineage>
</organism>
<evidence type="ECO:0000313" key="5">
    <source>
        <dbReference type="Proteomes" id="UP000726105"/>
    </source>
</evidence>
<dbReference type="Proteomes" id="UP000726105">
    <property type="component" value="Unassembled WGS sequence"/>
</dbReference>
<name>A0A935M474_9MICO</name>
<evidence type="ECO:0000256" key="1">
    <source>
        <dbReference type="SAM" id="MobiDB-lite"/>
    </source>
</evidence>
<dbReference type="Proteomes" id="UP000886632">
    <property type="component" value="Unassembled WGS sequence"/>
</dbReference>
<evidence type="ECO:0008006" key="6">
    <source>
        <dbReference type="Google" id="ProtNLM"/>
    </source>
</evidence>
<feature type="region of interest" description="Disordered" evidence="1">
    <location>
        <begin position="22"/>
        <end position="53"/>
    </location>
</feature>
<proteinExistence type="predicted"/>
<sequence length="201" mass="20748">MGRLARAYIVAAVAATVSLAGCSSTPEPTLPSFGPTPTATASSPQTPAATASPTATATATAVGAMNFLEMPAGFTAEQRAVGLAYQEYWKLASRAYQTPREPHPDLGKAITGEALVGLNGYVNKLVSTGRHLEGPAEFKVVTVSVSGATAKACGSMLDSSHEIDDVTGESKEAIDPIIRLYSATFTQSGGVWRVATLKRGC</sequence>
<accession>A0A935M474</accession>
<evidence type="ECO:0000256" key="2">
    <source>
        <dbReference type="SAM" id="SignalP"/>
    </source>
</evidence>
<dbReference type="EMBL" id="JADKGK010000020">
    <property type="protein sequence ID" value="MBL0004144.1"/>
    <property type="molecule type" value="Genomic_DNA"/>
</dbReference>
<reference evidence="3 5" key="1">
    <citation type="submission" date="2020-10" db="EMBL/GenBank/DDBJ databases">
        <title>Connecting structure to function with the recovery of over 1000 high-quality activated sludge metagenome-assembled genomes encoding full-length rRNA genes using long-read sequencing.</title>
        <authorList>
            <person name="Singleton C.M."/>
            <person name="Petriglieri F."/>
            <person name="Kristensen J.M."/>
            <person name="Kirkegaard R.H."/>
            <person name="Michaelsen T.Y."/>
            <person name="Andersen M.H."/>
            <person name="Karst S.M."/>
            <person name="Dueholm M.S."/>
            <person name="Nielsen P.H."/>
            <person name="Albertsen M."/>
        </authorList>
    </citation>
    <scope>NUCLEOTIDE SEQUENCE [LARGE SCALE GENOMIC DNA]</scope>
    <source>
        <strain evidence="3">Ega_18-Q3-R5-49_MAXAC.001</strain>
        <strain evidence="4">Ribe_18-Q3-R11-54_MAXAC.001</strain>
    </source>
</reference>
<feature type="compositionally biased region" description="Low complexity" evidence="1">
    <location>
        <begin position="35"/>
        <end position="53"/>
    </location>
</feature>
<protein>
    <recommendedName>
        <fullName evidence="6">Lipoprotein</fullName>
    </recommendedName>
</protein>
<feature type="chain" id="PRO_5038277313" description="Lipoprotein" evidence="2">
    <location>
        <begin position="21"/>
        <end position="201"/>
    </location>
</feature>
<keyword evidence="2" id="KW-0732">Signal</keyword>
<feature type="signal peptide" evidence="2">
    <location>
        <begin position="1"/>
        <end position="20"/>
    </location>
</feature>
<dbReference type="EMBL" id="JADJIB010000004">
    <property type="protein sequence ID" value="MBK7273835.1"/>
    <property type="molecule type" value="Genomic_DNA"/>
</dbReference>
<gene>
    <name evidence="3" type="ORF">IPI13_11925</name>
    <name evidence="4" type="ORF">IPP00_09210</name>
</gene>
<evidence type="ECO:0000313" key="3">
    <source>
        <dbReference type="EMBL" id="MBK7273835.1"/>
    </source>
</evidence>